<keyword evidence="2" id="KW-1133">Transmembrane helix</keyword>
<evidence type="ECO:0000313" key="4">
    <source>
        <dbReference type="Proteomes" id="UP000023152"/>
    </source>
</evidence>
<feature type="transmembrane region" description="Helical" evidence="2">
    <location>
        <begin position="91"/>
        <end position="110"/>
    </location>
</feature>
<feature type="compositionally biased region" description="Polar residues" evidence="1">
    <location>
        <begin position="236"/>
        <end position="260"/>
    </location>
</feature>
<dbReference type="OrthoDB" id="345126at2759"/>
<protein>
    <submittedName>
        <fullName evidence="3">Uncharacterized protein</fullName>
    </submittedName>
</protein>
<dbReference type="EMBL" id="ASPP01003729">
    <property type="protein sequence ID" value="ETO33042.1"/>
    <property type="molecule type" value="Genomic_DNA"/>
</dbReference>
<evidence type="ECO:0000256" key="2">
    <source>
        <dbReference type="SAM" id="Phobius"/>
    </source>
</evidence>
<organism evidence="3 4">
    <name type="scientific">Reticulomyxa filosa</name>
    <dbReference type="NCBI Taxonomy" id="46433"/>
    <lineage>
        <taxon>Eukaryota</taxon>
        <taxon>Sar</taxon>
        <taxon>Rhizaria</taxon>
        <taxon>Retaria</taxon>
        <taxon>Foraminifera</taxon>
        <taxon>Monothalamids</taxon>
        <taxon>Reticulomyxidae</taxon>
        <taxon>Reticulomyxa</taxon>
    </lineage>
</organism>
<reference evidence="3 4" key="1">
    <citation type="journal article" date="2013" name="Curr. Biol.">
        <title>The Genome of the Foraminiferan Reticulomyxa filosa.</title>
        <authorList>
            <person name="Glockner G."/>
            <person name="Hulsmann N."/>
            <person name="Schleicher M."/>
            <person name="Noegel A.A."/>
            <person name="Eichinger L."/>
            <person name="Gallinger C."/>
            <person name="Pawlowski J."/>
            <person name="Sierra R."/>
            <person name="Euteneuer U."/>
            <person name="Pillet L."/>
            <person name="Moustafa A."/>
            <person name="Platzer M."/>
            <person name="Groth M."/>
            <person name="Szafranski K."/>
            <person name="Schliwa M."/>
        </authorList>
    </citation>
    <scope>NUCLEOTIDE SEQUENCE [LARGE SCALE GENOMIC DNA]</scope>
</reference>
<proteinExistence type="predicted"/>
<keyword evidence="4" id="KW-1185">Reference proteome</keyword>
<name>X6P5Z8_RETFI</name>
<gene>
    <name evidence="3" type="ORF">RFI_04065</name>
</gene>
<accession>X6P5Z8</accession>
<evidence type="ECO:0000256" key="1">
    <source>
        <dbReference type="SAM" id="MobiDB-lite"/>
    </source>
</evidence>
<keyword evidence="2" id="KW-0472">Membrane</keyword>
<feature type="transmembrane region" description="Helical" evidence="2">
    <location>
        <begin position="148"/>
        <end position="166"/>
    </location>
</feature>
<sequence>MYESLDKNGSMETFHGLKAAARWSYFVFSFLSILGAFVHLNIQFEVDSCKGDGGPGYDCVGRNLAWLTRNDLKTDINEVYWRSVFSLEPNIFVNVWTPFAFAFLSFCQNFHGFKWDLIAGTWVRTLFFILFWHLFGVIGYAANWGVFVGLWGILWLGLLYFLLAVLKVWKGDENEQPVLQLEPAYYLYAWFGIGKLPSLHTNTRGGSFANGHNESFNQGGTDPAKQDNAAHDSRSTHTYQDIGSGNYQQIDSDPIQESHS</sequence>
<keyword evidence="2" id="KW-0812">Transmembrane</keyword>
<feature type="compositionally biased region" description="Polar residues" evidence="1">
    <location>
        <begin position="210"/>
        <end position="220"/>
    </location>
</feature>
<dbReference type="Proteomes" id="UP000023152">
    <property type="component" value="Unassembled WGS sequence"/>
</dbReference>
<comment type="caution">
    <text evidence="3">The sequence shown here is derived from an EMBL/GenBank/DDBJ whole genome shotgun (WGS) entry which is preliminary data.</text>
</comment>
<feature type="region of interest" description="Disordered" evidence="1">
    <location>
        <begin position="210"/>
        <end position="260"/>
    </location>
</feature>
<feature type="transmembrane region" description="Helical" evidence="2">
    <location>
        <begin position="122"/>
        <end position="142"/>
    </location>
</feature>
<dbReference type="AlphaFoldDB" id="X6P5Z8"/>
<feature type="transmembrane region" description="Helical" evidence="2">
    <location>
        <begin position="20"/>
        <end position="42"/>
    </location>
</feature>
<evidence type="ECO:0000313" key="3">
    <source>
        <dbReference type="EMBL" id="ETO33042.1"/>
    </source>
</evidence>
<feature type="compositionally biased region" description="Basic and acidic residues" evidence="1">
    <location>
        <begin position="224"/>
        <end position="235"/>
    </location>
</feature>